<dbReference type="EMBL" id="VFOS01000001">
    <property type="protein sequence ID" value="TQL64230.1"/>
    <property type="molecule type" value="Genomic_DNA"/>
</dbReference>
<accession>A0A542ZVN1</accession>
<evidence type="ECO:0008006" key="3">
    <source>
        <dbReference type="Google" id="ProtNLM"/>
    </source>
</evidence>
<organism evidence="1 2">
    <name type="scientific">Rarobacter faecitabidus</name>
    <dbReference type="NCBI Taxonomy" id="13243"/>
    <lineage>
        <taxon>Bacteria</taxon>
        <taxon>Bacillati</taxon>
        <taxon>Actinomycetota</taxon>
        <taxon>Actinomycetes</taxon>
        <taxon>Micrococcales</taxon>
        <taxon>Rarobacteraceae</taxon>
        <taxon>Rarobacter</taxon>
    </lineage>
</organism>
<reference evidence="1 2" key="1">
    <citation type="submission" date="2019-06" db="EMBL/GenBank/DDBJ databases">
        <title>Sequencing the genomes of 1000 actinobacteria strains.</title>
        <authorList>
            <person name="Klenk H.-P."/>
        </authorList>
    </citation>
    <scope>NUCLEOTIDE SEQUENCE [LARGE SCALE GENOMIC DNA]</scope>
    <source>
        <strain evidence="1 2">DSM 4813</strain>
    </source>
</reference>
<gene>
    <name evidence="1" type="ORF">FB461_0724</name>
</gene>
<keyword evidence="2" id="KW-1185">Reference proteome</keyword>
<sequence length="57" mass="5964">MVDFDALKNKAEGLVGAAKEHATDERIDQAAEGLKKVAPDSIDGAIDKIADKAKGLN</sequence>
<dbReference type="RefSeq" id="WP_170222596.1">
    <property type="nucleotide sequence ID" value="NZ_BAAASV010000003.1"/>
</dbReference>
<dbReference type="Proteomes" id="UP000315389">
    <property type="component" value="Unassembled WGS sequence"/>
</dbReference>
<evidence type="ECO:0000313" key="1">
    <source>
        <dbReference type="EMBL" id="TQL64230.1"/>
    </source>
</evidence>
<proteinExistence type="predicted"/>
<dbReference type="AlphaFoldDB" id="A0A542ZVN1"/>
<evidence type="ECO:0000313" key="2">
    <source>
        <dbReference type="Proteomes" id="UP000315389"/>
    </source>
</evidence>
<name>A0A542ZVN1_RARFA</name>
<comment type="caution">
    <text evidence="1">The sequence shown here is derived from an EMBL/GenBank/DDBJ whole genome shotgun (WGS) entry which is preliminary data.</text>
</comment>
<protein>
    <recommendedName>
        <fullName evidence="3">Antitoxin protein of toxin-antitoxin system</fullName>
    </recommendedName>
</protein>